<dbReference type="PROSITE" id="PS51321">
    <property type="entry name" value="TFIIS_CENTRAL"/>
    <property type="match status" value="1"/>
</dbReference>
<evidence type="ECO:0000259" key="13">
    <source>
        <dbReference type="PROSITE" id="PS51319"/>
    </source>
</evidence>
<dbReference type="InterPro" id="IPR006289">
    <property type="entry name" value="TFSII"/>
</dbReference>
<evidence type="ECO:0000313" key="15">
    <source>
        <dbReference type="EMBL" id="CAL4102322.1"/>
    </source>
</evidence>
<evidence type="ECO:0000259" key="14">
    <source>
        <dbReference type="PROSITE" id="PS51321"/>
    </source>
</evidence>
<dbReference type="Pfam" id="PF08711">
    <property type="entry name" value="Med26"/>
    <property type="match status" value="1"/>
</dbReference>
<organism evidence="15 16">
    <name type="scientific">Meganyctiphanes norvegica</name>
    <name type="common">Northern krill</name>
    <name type="synonym">Thysanopoda norvegica</name>
    <dbReference type="NCBI Taxonomy" id="48144"/>
    <lineage>
        <taxon>Eukaryota</taxon>
        <taxon>Metazoa</taxon>
        <taxon>Ecdysozoa</taxon>
        <taxon>Arthropoda</taxon>
        <taxon>Crustacea</taxon>
        <taxon>Multicrustacea</taxon>
        <taxon>Malacostraca</taxon>
        <taxon>Eumalacostraca</taxon>
        <taxon>Eucarida</taxon>
        <taxon>Euphausiacea</taxon>
        <taxon>Euphausiidae</taxon>
        <taxon>Meganyctiphanes</taxon>
    </lineage>
</organism>
<keyword evidence="16" id="KW-1185">Reference proteome</keyword>
<dbReference type="AlphaFoldDB" id="A0AAV2QZC7"/>
<evidence type="ECO:0000256" key="2">
    <source>
        <dbReference type="ARBA" id="ARBA00009647"/>
    </source>
</evidence>
<feature type="domain" description="TFIIS central" evidence="14">
    <location>
        <begin position="135"/>
        <end position="254"/>
    </location>
</feature>
<dbReference type="GO" id="GO:0006368">
    <property type="term" value="P:transcription elongation by RNA polymerase II"/>
    <property type="evidence" value="ECO:0007669"/>
    <property type="project" value="InterPro"/>
</dbReference>
<dbReference type="SUPFAM" id="SSF47676">
    <property type="entry name" value="Conserved domain common to transcription factors TFIIS, elongin A, CRSP70"/>
    <property type="match status" value="1"/>
</dbReference>
<keyword evidence="10" id="KW-0804">Transcription</keyword>
<evidence type="ECO:0000256" key="6">
    <source>
        <dbReference type="ARBA" id="ARBA00023242"/>
    </source>
</evidence>
<evidence type="ECO:0000256" key="11">
    <source>
        <dbReference type="SAM" id="MobiDB-lite"/>
    </source>
</evidence>
<dbReference type="PROSITE" id="PS51319">
    <property type="entry name" value="TFIIS_N"/>
    <property type="match status" value="1"/>
</dbReference>
<dbReference type="SMART" id="SM00440">
    <property type="entry name" value="ZnF_C2C2"/>
    <property type="match status" value="1"/>
</dbReference>
<dbReference type="SUPFAM" id="SSF46942">
    <property type="entry name" value="Elongation factor TFIIS domain 2"/>
    <property type="match status" value="1"/>
</dbReference>
<keyword evidence="10" id="KW-0805">Transcription regulation</keyword>
<dbReference type="GO" id="GO:0003677">
    <property type="term" value="F:DNA binding"/>
    <property type="evidence" value="ECO:0007669"/>
    <property type="project" value="UniProtKB-KW"/>
</dbReference>
<keyword evidence="4 8" id="KW-0863">Zinc-finger</keyword>
<evidence type="ECO:0000256" key="4">
    <source>
        <dbReference type="ARBA" id="ARBA00022771"/>
    </source>
</evidence>
<comment type="subcellular location">
    <subcellularLocation>
        <location evidence="1 9 10">Nucleus</location>
    </subcellularLocation>
</comment>
<proteinExistence type="inferred from homology"/>
<dbReference type="NCBIfam" id="TIGR01385">
    <property type="entry name" value="TFSII"/>
    <property type="match status" value="1"/>
</dbReference>
<feature type="non-terminal residue" evidence="15">
    <location>
        <position position="299"/>
    </location>
</feature>
<dbReference type="SMART" id="SM00509">
    <property type="entry name" value="TFS2N"/>
    <property type="match status" value="1"/>
</dbReference>
<evidence type="ECO:0000256" key="7">
    <source>
        <dbReference type="ARBA" id="ARBA00025408"/>
    </source>
</evidence>
<dbReference type="InterPro" id="IPR035100">
    <property type="entry name" value="TF_IIS-typ"/>
</dbReference>
<feature type="domain" description="TFIIS N-terminal" evidence="13">
    <location>
        <begin position="1"/>
        <end position="83"/>
    </location>
</feature>
<dbReference type="Gene3D" id="1.10.472.30">
    <property type="entry name" value="Transcription elongation factor S-II, central domain"/>
    <property type="match status" value="1"/>
</dbReference>
<dbReference type="PANTHER" id="PTHR11477">
    <property type="entry name" value="TRANSCRIPTION FACTOR S-II ZINC FINGER DOMAIN-CONTAINING PROTEIN"/>
    <property type="match status" value="1"/>
</dbReference>
<dbReference type="InterPro" id="IPR036575">
    <property type="entry name" value="TFIIS_cen_dom_sf"/>
</dbReference>
<keyword evidence="3 10" id="KW-0479">Metal-binding</keyword>
<dbReference type="SUPFAM" id="SSF57783">
    <property type="entry name" value="Zinc beta-ribbon"/>
    <property type="match status" value="1"/>
</dbReference>
<dbReference type="InterPro" id="IPR035441">
    <property type="entry name" value="TFIIS/LEDGF_dom_sf"/>
</dbReference>
<dbReference type="FunFam" id="2.20.25.10:FF:000001">
    <property type="entry name" value="Probable Transcription elongation factor S-II"/>
    <property type="match status" value="1"/>
</dbReference>
<dbReference type="SMART" id="SM00510">
    <property type="entry name" value="TFS2M"/>
    <property type="match status" value="1"/>
</dbReference>
<reference evidence="15 16" key="1">
    <citation type="submission" date="2024-05" db="EMBL/GenBank/DDBJ databases">
        <authorList>
            <person name="Wallberg A."/>
        </authorList>
    </citation>
    <scope>NUCLEOTIDE SEQUENCE [LARGE SCALE GENOMIC DNA]</scope>
</reference>
<gene>
    <name evidence="15" type="ORF">MNOR_LOCUS17290</name>
</gene>
<dbReference type="PIRSF" id="PIRSF006704">
    <property type="entry name" value="TF_IIS"/>
    <property type="match status" value="1"/>
</dbReference>
<dbReference type="PROSITE" id="PS51133">
    <property type="entry name" value="ZF_TFIIS_2"/>
    <property type="match status" value="1"/>
</dbReference>
<dbReference type="PANTHER" id="PTHR11477:SF0">
    <property type="entry name" value="IP08861P-RELATED"/>
    <property type="match status" value="1"/>
</dbReference>
<keyword evidence="5 10" id="KW-0862">Zinc</keyword>
<evidence type="ECO:0000256" key="9">
    <source>
        <dbReference type="PROSITE-ProRule" id="PRU00649"/>
    </source>
</evidence>
<comment type="similarity">
    <text evidence="2 10">Belongs to the TFS-II family.</text>
</comment>
<evidence type="ECO:0000256" key="3">
    <source>
        <dbReference type="ARBA" id="ARBA00022723"/>
    </source>
</evidence>
<evidence type="ECO:0000256" key="8">
    <source>
        <dbReference type="PROSITE-ProRule" id="PRU00472"/>
    </source>
</evidence>
<dbReference type="InterPro" id="IPR017923">
    <property type="entry name" value="TFIIS_N"/>
</dbReference>
<feature type="compositionally biased region" description="Basic and acidic residues" evidence="11">
    <location>
        <begin position="81"/>
        <end position="101"/>
    </location>
</feature>
<dbReference type="Gene3D" id="1.20.930.10">
    <property type="entry name" value="Conserved domain common to transcription factors TFIIS, elongin A, CRSP70"/>
    <property type="match status" value="1"/>
</dbReference>
<dbReference type="Gene3D" id="2.20.25.10">
    <property type="match status" value="1"/>
</dbReference>
<evidence type="ECO:0000256" key="5">
    <source>
        <dbReference type="ARBA" id="ARBA00022833"/>
    </source>
</evidence>
<dbReference type="Pfam" id="PF01096">
    <property type="entry name" value="Zn_ribbon_TFIIS"/>
    <property type="match status" value="1"/>
</dbReference>
<evidence type="ECO:0000313" key="16">
    <source>
        <dbReference type="Proteomes" id="UP001497623"/>
    </source>
</evidence>
<evidence type="ECO:0000256" key="10">
    <source>
        <dbReference type="RuleBase" id="RU368078"/>
    </source>
</evidence>
<evidence type="ECO:0000256" key="1">
    <source>
        <dbReference type="ARBA" id="ARBA00004123"/>
    </source>
</evidence>
<comment type="function">
    <text evidence="7">Necessary for efficient RNA polymerase II transcription elongation past template-encoded arresting sites. The arresting sites in DNA have the property of trapping a certain fraction of elongating RNA polymerases that pass through, resulting in locked ternary complexes. Cleavage of the nascent transcript by S-II allows the resumption of elongation from the new 3'-terminus.</text>
</comment>
<dbReference type="InterPro" id="IPR001222">
    <property type="entry name" value="Znf_TFIIS"/>
</dbReference>
<dbReference type="GO" id="GO:0008270">
    <property type="term" value="F:zinc ion binding"/>
    <property type="evidence" value="ECO:0007669"/>
    <property type="project" value="UniProtKB-UniRule"/>
</dbReference>
<dbReference type="InterPro" id="IPR003618">
    <property type="entry name" value="TFIIS_cen_dom"/>
</dbReference>
<dbReference type="EMBL" id="CAXKWB010011816">
    <property type="protein sequence ID" value="CAL4102322.1"/>
    <property type="molecule type" value="Genomic_DNA"/>
</dbReference>
<feature type="compositionally biased region" description="Low complexity" evidence="11">
    <location>
        <begin position="102"/>
        <end position="115"/>
    </location>
</feature>
<feature type="region of interest" description="Disordered" evidence="11">
    <location>
        <begin position="81"/>
        <end position="131"/>
    </location>
</feature>
<dbReference type="CDD" id="cd13749">
    <property type="entry name" value="Zn-ribbon_TFIIS"/>
    <property type="match status" value="1"/>
</dbReference>
<dbReference type="CDD" id="cd00183">
    <property type="entry name" value="TFIIS_I"/>
    <property type="match status" value="1"/>
</dbReference>
<dbReference type="InterPro" id="IPR003617">
    <property type="entry name" value="TFIIS/CRSP70_N_sub"/>
</dbReference>
<dbReference type="GO" id="GO:0005634">
    <property type="term" value="C:nucleus"/>
    <property type="evidence" value="ECO:0007669"/>
    <property type="project" value="UniProtKB-SubCell"/>
</dbReference>
<evidence type="ECO:0000259" key="12">
    <source>
        <dbReference type="PROSITE" id="PS51133"/>
    </source>
</evidence>
<dbReference type="PROSITE" id="PS00466">
    <property type="entry name" value="ZF_TFIIS_1"/>
    <property type="match status" value="1"/>
</dbReference>
<feature type="domain" description="TFIIS-type" evidence="12">
    <location>
        <begin position="257"/>
        <end position="297"/>
    </location>
</feature>
<dbReference type="Pfam" id="PF07500">
    <property type="entry name" value="TFIIS_M"/>
    <property type="match status" value="1"/>
</dbReference>
<sequence>MNVDGRPKKESKVISKMIGCNKDQSQAQDLLKVLQGLPINFQVLSKTRIGMTVNALRKASTDEEVISASKQLIKNWKKFVPDKKDDEGKDQKEEKDDKKESNSNSTNSSSSSGSNPQEKPKTFPSSAAPPTTDALRLKCREMLSNALNTKIEGENEEGGFHTPESLAEQIEEAIYKEYRNTDMGYKNRVRSRVYNLKDQKNPQLRQNVLCGLIQPKKIACMTSEEMASGEMKQMREKFNKEAMDDAQLAIAQGTKTDLLRCGKCGKRECTYNQMQTRSSDEPMTTFVLCNHCGNRWKFC</sequence>
<keyword evidence="10" id="KW-0238">DNA-binding</keyword>
<comment type="caution">
    <text evidence="15">The sequence shown here is derived from an EMBL/GenBank/DDBJ whole genome shotgun (WGS) entry which is preliminary data.</text>
</comment>
<keyword evidence="6 9" id="KW-0539">Nucleus</keyword>
<protein>
    <recommendedName>
        <fullName evidence="10">Transcription elongation factor</fullName>
    </recommendedName>
</protein>
<name>A0AAV2QZC7_MEGNR</name>
<accession>A0AAV2QZC7</accession>
<dbReference type="Proteomes" id="UP001497623">
    <property type="component" value="Unassembled WGS sequence"/>
</dbReference>